<dbReference type="Proteomes" id="UP001221898">
    <property type="component" value="Unassembled WGS sequence"/>
</dbReference>
<name>A0AAD7RAE8_9TELE</name>
<organism evidence="1 2">
    <name type="scientific">Aldrovandia affinis</name>
    <dbReference type="NCBI Taxonomy" id="143900"/>
    <lineage>
        <taxon>Eukaryota</taxon>
        <taxon>Metazoa</taxon>
        <taxon>Chordata</taxon>
        <taxon>Craniata</taxon>
        <taxon>Vertebrata</taxon>
        <taxon>Euteleostomi</taxon>
        <taxon>Actinopterygii</taxon>
        <taxon>Neopterygii</taxon>
        <taxon>Teleostei</taxon>
        <taxon>Notacanthiformes</taxon>
        <taxon>Halosauridae</taxon>
        <taxon>Aldrovandia</taxon>
    </lineage>
</organism>
<dbReference type="EMBL" id="JAINUG010000383">
    <property type="protein sequence ID" value="KAJ8372853.1"/>
    <property type="molecule type" value="Genomic_DNA"/>
</dbReference>
<comment type="caution">
    <text evidence="1">The sequence shown here is derived from an EMBL/GenBank/DDBJ whole genome shotgun (WGS) entry which is preliminary data.</text>
</comment>
<evidence type="ECO:0000313" key="1">
    <source>
        <dbReference type="EMBL" id="KAJ8372853.1"/>
    </source>
</evidence>
<accession>A0AAD7RAE8</accession>
<evidence type="ECO:0000313" key="2">
    <source>
        <dbReference type="Proteomes" id="UP001221898"/>
    </source>
</evidence>
<proteinExistence type="predicted"/>
<dbReference type="AlphaFoldDB" id="A0AAD7RAE8"/>
<reference evidence="1" key="1">
    <citation type="journal article" date="2023" name="Science">
        <title>Genome structures resolve the early diversification of teleost fishes.</title>
        <authorList>
            <person name="Parey E."/>
            <person name="Louis A."/>
            <person name="Montfort J."/>
            <person name="Bouchez O."/>
            <person name="Roques C."/>
            <person name="Iampietro C."/>
            <person name="Lluch J."/>
            <person name="Castinel A."/>
            <person name="Donnadieu C."/>
            <person name="Desvignes T."/>
            <person name="Floi Bucao C."/>
            <person name="Jouanno E."/>
            <person name="Wen M."/>
            <person name="Mejri S."/>
            <person name="Dirks R."/>
            <person name="Jansen H."/>
            <person name="Henkel C."/>
            <person name="Chen W.J."/>
            <person name="Zahm M."/>
            <person name="Cabau C."/>
            <person name="Klopp C."/>
            <person name="Thompson A.W."/>
            <person name="Robinson-Rechavi M."/>
            <person name="Braasch I."/>
            <person name="Lecointre G."/>
            <person name="Bobe J."/>
            <person name="Postlethwait J.H."/>
            <person name="Berthelot C."/>
            <person name="Roest Crollius H."/>
            <person name="Guiguen Y."/>
        </authorList>
    </citation>
    <scope>NUCLEOTIDE SEQUENCE</scope>
    <source>
        <strain evidence="1">NC1722</strain>
    </source>
</reference>
<protein>
    <submittedName>
        <fullName evidence="1">Uncharacterized protein</fullName>
    </submittedName>
</protein>
<gene>
    <name evidence="1" type="ORF">AAFF_G00276260</name>
</gene>
<sequence>MSPGACLVTVPDWRGVSSDMTAIGSMRMGSVEFELTFCPLGLWGGQKSSSLESRNAEQVLKKTRGFL</sequence>
<keyword evidence="2" id="KW-1185">Reference proteome</keyword>